<dbReference type="PRINTS" id="PR00471">
    <property type="entry name" value="ACETATEKNASE"/>
</dbReference>
<evidence type="ECO:0000256" key="2">
    <source>
        <dbReference type="ARBA" id="ARBA00022679"/>
    </source>
</evidence>
<dbReference type="EC" id="2.7.2.1" evidence="6"/>
<feature type="binding site" evidence="6">
    <location>
        <begin position="283"/>
        <end position="285"/>
    </location>
    <ligand>
        <name>ATP</name>
        <dbReference type="ChEBI" id="CHEBI:30616"/>
    </ligand>
</feature>
<accession>A0ABY7C649</accession>
<comment type="subcellular location">
    <subcellularLocation>
        <location evidence="6">Cytoplasm</location>
    </subcellularLocation>
</comment>
<keyword evidence="6" id="KW-0963">Cytoplasm</keyword>
<keyword evidence="6" id="KW-0479">Metal-binding</keyword>
<feature type="binding site" evidence="6">
    <location>
        <position position="92"/>
    </location>
    <ligand>
        <name>substrate</name>
    </ligand>
</feature>
<feature type="active site" description="Proton donor/acceptor" evidence="6">
    <location>
        <position position="149"/>
    </location>
</feature>
<protein>
    <recommendedName>
        <fullName evidence="6">Acetate kinase</fullName>
        <ecNumber evidence="6">2.7.2.1</ecNumber>
    </recommendedName>
    <alternativeName>
        <fullName evidence="6">Acetokinase</fullName>
    </alternativeName>
</protein>
<evidence type="ECO:0000256" key="6">
    <source>
        <dbReference type="HAMAP-Rule" id="MF_00020"/>
    </source>
</evidence>
<evidence type="ECO:0000313" key="9">
    <source>
        <dbReference type="Proteomes" id="UP001164020"/>
    </source>
</evidence>
<dbReference type="PROSITE" id="PS01076">
    <property type="entry name" value="ACETATE_KINASE_2"/>
    <property type="match status" value="1"/>
</dbReference>
<feature type="site" description="Transition state stabilizer" evidence="6">
    <location>
        <position position="241"/>
    </location>
</feature>
<keyword evidence="5 6" id="KW-0067">ATP-binding</keyword>
<evidence type="ECO:0000256" key="4">
    <source>
        <dbReference type="ARBA" id="ARBA00022777"/>
    </source>
</evidence>
<keyword evidence="2 6" id="KW-0808">Transferase</keyword>
<dbReference type="Proteomes" id="UP001164020">
    <property type="component" value="Chromosome"/>
</dbReference>
<dbReference type="HAMAP" id="MF_00020">
    <property type="entry name" value="Acetate_kinase"/>
    <property type="match status" value="1"/>
</dbReference>
<comment type="cofactor">
    <cofactor evidence="6">
        <name>Mg(2+)</name>
        <dbReference type="ChEBI" id="CHEBI:18420"/>
    </cofactor>
    <cofactor evidence="6">
        <name>Mn(2+)</name>
        <dbReference type="ChEBI" id="CHEBI:29035"/>
    </cofactor>
    <text evidence="6">Mg(2+). Can also accept Mn(2+).</text>
</comment>
<proteinExistence type="inferred from homology"/>
<dbReference type="EMBL" id="CP114029">
    <property type="protein sequence ID" value="WAP71322.1"/>
    <property type="molecule type" value="Genomic_DNA"/>
</dbReference>
<dbReference type="GO" id="GO:0008776">
    <property type="term" value="F:acetate kinase activity"/>
    <property type="evidence" value="ECO:0007669"/>
    <property type="project" value="UniProtKB-EC"/>
</dbReference>
<keyword evidence="4 6" id="KW-0418">Kinase</keyword>
<comment type="pathway">
    <text evidence="6">Metabolic intermediate biosynthesis; acetyl-CoA biosynthesis; acetyl-CoA from acetate: step 1/2.</text>
</comment>
<comment type="similarity">
    <text evidence="1 6 7">Belongs to the acetokinase family.</text>
</comment>
<comment type="caution">
    <text evidence="6">Lacks conserved residue(s) required for the propagation of feature annotation.</text>
</comment>
<evidence type="ECO:0000256" key="5">
    <source>
        <dbReference type="ARBA" id="ARBA00022840"/>
    </source>
</evidence>
<gene>
    <name evidence="6" type="primary">ackA</name>
    <name evidence="8" type="ORF">OH818_24305</name>
</gene>
<dbReference type="InterPro" id="IPR043129">
    <property type="entry name" value="ATPase_NBD"/>
</dbReference>
<dbReference type="Pfam" id="PF00871">
    <property type="entry name" value="Acetate_kinase"/>
    <property type="match status" value="1"/>
</dbReference>
<dbReference type="InterPro" id="IPR004372">
    <property type="entry name" value="Ac/propionate_kinase"/>
</dbReference>
<dbReference type="RefSeq" id="WP_187391797.1">
    <property type="nucleotide sequence ID" value="NZ_CP114029.1"/>
</dbReference>
<name>A0ABY7C649_9HYPH</name>
<organism evidence="8 9">
    <name type="scientific">Jiella pelagia</name>
    <dbReference type="NCBI Taxonomy" id="2986949"/>
    <lineage>
        <taxon>Bacteria</taxon>
        <taxon>Pseudomonadati</taxon>
        <taxon>Pseudomonadota</taxon>
        <taxon>Alphaproteobacteria</taxon>
        <taxon>Hyphomicrobiales</taxon>
        <taxon>Aurantimonadaceae</taxon>
        <taxon>Jiella</taxon>
    </lineage>
</organism>
<feature type="binding site" evidence="6">
    <location>
        <begin position="208"/>
        <end position="212"/>
    </location>
    <ligand>
        <name>ATP</name>
        <dbReference type="ChEBI" id="CHEBI:30616"/>
    </ligand>
</feature>
<comment type="subunit">
    <text evidence="6">Homodimer.</text>
</comment>
<dbReference type="Gene3D" id="3.30.420.40">
    <property type="match status" value="2"/>
</dbReference>
<feature type="binding site" evidence="6">
    <location>
        <begin position="330"/>
        <end position="334"/>
    </location>
    <ligand>
        <name>ATP</name>
        <dbReference type="ChEBI" id="CHEBI:30616"/>
    </ligand>
</feature>
<dbReference type="InterPro" id="IPR000890">
    <property type="entry name" value="Aliphatic_acid_kin_short-chain"/>
</dbReference>
<feature type="site" description="Transition state stabilizer" evidence="6">
    <location>
        <position position="180"/>
    </location>
</feature>
<comment type="function">
    <text evidence="6">Catalyzes the formation of acetyl phosphate from acetate and ATP. Can also catalyze the reverse reaction.</text>
</comment>
<reference evidence="8" key="1">
    <citation type="submission" date="2022-12" db="EMBL/GenBank/DDBJ databases">
        <title>Jiella pelagia sp. nov., isolated from phosphonate enriched culture of Northwest Pacific surface seawater.</title>
        <authorList>
            <person name="Shin D.Y."/>
            <person name="Hwang C.Y."/>
        </authorList>
    </citation>
    <scope>NUCLEOTIDE SEQUENCE</scope>
    <source>
        <strain evidence="8">HL-NP1</strain>
    </source>
</reference>
<keyword evidence="6" id="KW-0460">Magnesium</keyword>
<keyword evidence="9" id="KW-1185">Reference proteome</keyword>
<keyword evidence="3 6" id="KW-0547">Nucleotide-binding</keyword>
<sequence>MPSGGRILTVNGGSSSIRFALYQMGAQPRKGLHGKIERIGSPGTRFVFVDPARMQQNELGIGEFDHRSAGNFLLDWLEEQIGSSSITAVGHRVVNGGDRYREPHRLTQEVLEELRRISAYAPEHLPSEIELIGMVDERMPGVPQLACFDTAFHRNMPRVAKILPIPRRFAAKGVERYGFHGLSYEFLMEEFARVAGVEAAKGRVILCHLGNGSSLAAVSDGKSVDTSMGFTPAAGVPMATRSGDLDPGLVWYLAQTEHMTAQQFHQMINKESGLLGVSETSSDLRDLLAREANDIRAAEAVALFCYQVKQRIGAFAAALGGLDTIIFAGGIGENASVIRARICEGLGFLGVHLDEDRNATGEPVISVDHSNVRVRVIRTDEDVIIAKAVFRMLAGTETSQHAQLEE</sequence>
<feature type="binding site" evidence="6">
    <location>
        <position position="11"/>
    </location>
    <ligand>
        <name>Mg(2+)</name>
        <dbReference type="ChEBI" id="CHEBI:18420"/>
    </ligand>
</feature>
<dbReference type="PANTHER" id="PTHR21060:SF15">
    <property type="entry name" value="ACETATE KINASE-RELATED"/>
    <property type="match status" value="1"/>
</dbReference>
<dbReference type="PANTHER" id="PTHR21060">
    <property type="entry name" value="ACETATE KINASE"/>
    <property type="match status" value="1"/>
</dbReference>
<dbReference type="PIRSF" id="PIRSF000722">
    <property type="entry name" value="Acetate_prop_kin"/>
    <property type="match status" value="1"/>
</dbReference>
<dbReference type="NCBIfam" id="TIGR00016">
    <property type="entry name" value="ackA"/>
    <property type="match status" value="1"/>
</dbReference>
<evidence type="ECO:0000256" key="3">
    <source>
        <dbReference type="ARBA" id="ARBA00022741"/>
    </source>
</evidence>
<dbReference type="InterPro" id="IPR023865">
    <property type="entry name" value="Aliphatic_acid_kinase_CS"/>
</dbReference>
<comment type="catalytic activity">
    <reaction evidence="6">
        <text>acetate + ATP = acetyl phosphate + ADP</text>
        <dbReference type="Rhea" id="RHEA:11352"/>
        <dbReference type="ChEBI" id="CHEBI:22191"/>
        <dbReference type="ChEBI" id="CHEBI:30089"/>
        <dbReference type="ChEBI" id="CHEBI:30616"/>
        <dbReference type="ChEBI" id="CHEBI:456216"/>
        <dbReference type="EC" id="2.7.2.1"/>
    </reaction>
</comment>
<evidence type="ECO:0000256" key="7">
    <source>
        <dbReference type="RuleBase" id="RU003835"/>
    </source>
</evidence>
<evidence type="ECO:0000313" key="8">
    <source>
        <dbReference type="EMBL" id="WAP71322.1"/>
    </source>
</evidence>
<evidence type="ECO:0000256" key="1">
    <source>
        <dbReference type="ARBA" id="ARBA00008748"/>
    </source>
</evidence>
<feature type="binding site" evidence="6">
    <location>
        <position position="381"/>
    </location>
    <ligand>
        <name>Mg(2+)</name>
        <dbReference type="ChEBI" id="CHEBI:18420"/>
    </ligand>
</feature>
<dbReference type="SUPFAM" id="SSF53067">
    <property type="entry name" value="Actin-like ATPase domain"/>
    <property type="match status" value="2"/>
</dbReference>